<feature type="compositionally biased region" description="Polar residues" evidence="1">
    <location>
        <begin position="164"/>
        <end position="177"/>
    </location>
</feature>
<feature type="region of interest" description="Disordered" evidence="1">
    <location>
        <begin position="162"/>
        <end position="222"/>
    </location>
</feature>
<protein>
    <submittedName>
        <fullName evidence="4">Uncharacterized protein</fullName>
    </submittedName>
</protein>
<keyword evidence="2" id="KW-0732">Signal</keyword>
<gene>
    <name evidence="3" type="ORF">LDAN0321_LOCUS19749</name>
    <name evidence="4" type="ORF">LDAN0321_LOCUS19758</name>
</gene>
<feature type="signal peptide" evidence="2">
    <location>
        <begin position="1"/>
        <end position="33"/>
    </location>
</feature>
<feature type="compositionally biased region" description="Polar residues" evidence="1">
    <location>
        <begin position="205"/>
        <end position="215"/>
    </location>
</feature>
<dbReference type="EMBL" id="HBGY01031651">
    <property type="protein sequence ID" value="CAD9610353.1"/>
    <property type="molecule type" value="Transcribed_RNA"/>
</dbReference>
<evidence type="ECO:0000313" key="3">
    <source>
        <dbReference type="EMBL" id="CAD9610353.1"/>
    </source>
</evidence>
<name>A0A6U2SUM8_9STRA</name>
<sequence>MLTWMGLAKRFRFHAAGLFVLIINLNNAHNASAFSSLGQASVVAAVSQCHLTKKNSLGSLQERVSFCDSNDDNGDIHGVECKHQEALFCSNDNMQPRRLAERPYQRQLQRQQLGYISRREMMTFLSIGFSSLVWRFDVDSVQAEETVPDPLEAFGRSLQEGQIKGQSGAANPPTWGSNAAAGVKGALPSEKGDRWPATASPVPTFENTGSYTSPPNLGDAIRESKRIRAVGPLTHG</sequence>
<evidence type="ECO:0000256" key="2">
    <source>
        <dbReference type="SAM" id="SignalP"/>
    </source>
</evidence>
<proteinExistence type="predicted"/>
<feature type="chain" id="PRO_5036191950" evidence="2">
    <location>
        <begin position="34"/>
        <end position="236"/>
    </location>
</feature>
<evidence type="ECO:0000313" key="4">
    <source>
        <dbReference type="EMBL" id="CAD9610383.1"/>
    </source>
</evidence>
<evidence type="ECO:0000256" key="1">
    <source>
        <dbReference type="SAM" id="MobiDB-lite"/>
    </source>
</evidence>
<accession>A0A6U2SUM8</accession>
<dbReference type="AlphaFoldDB" id="A0A6U2SUM8"/>
<dbReference type="EMBL" id="HBGY01031663">
    <property type="protein sequence ID" value="CAD9610383.1"/>
    <property type="molecule type" value="Transcribed_RNA"/>
</dbReference>
<reference evidence="4" key="1">
    <citation type="submission" date="2021-01" db="EMBL/GenBank/DDBJ databases">
        <authorList>
            <person name="Corre E."/>
            <person name="Pelletier E."/>
            <person name="Niang G."/>
            <person name="Scheremetjew M."/>
            <person name="Finn R."/>
            <person name="Kale V."/>
            <person name="Holt S."/>
            <person name="Cochrane G."/>
            <person name="Meng A."/>
            <person name="Brown T."/>
            <person name="Cohen L."/>
        </authorList>
    </citation>
    <scope>NUCLEOTIDE SEQUENCE</scope>
    <source>
        <strain evidence="4">B650</strain>
    </source>
</reference>
<organism evidence="4">
    <name type="scientific">Leptocylindrus danicus</name>
    <dbReference type="NCBI Taxonomy" id="163516"/>
    <lineage>
        <taxon>Eukaryota</taxon>
        <taxon>Sar</taxon>
        <taxon>Stramenopiles</taxon>
        <taxon>Ochrophyta</taxon>
        <taxon>Bacillariophyta</taxon>
        <taxon>Coscinodiscophyceae</taxon>
        <taxon>Chaetocerotophycidae</taxon>
        <taxon>Leptocylindrales</taxon>
        <taxon>Leptocylindraceae</taxon>
        <taxon>Leptocylindrus</taxon>
    </lineage>
</organism>